<gene>
    <name evidence="1" type="ORF">Patl1_10465</name>
</gene>
<sequence length="59" mass="7127">MALPGKKAWSKVQYQCDALLFGKVHLQRYTFEYFLTTVQDHQRKYGLGREIHHRYVDVR</sequence>
<dbReference type="Proteomes" id="UP001164250">
    <property type="component" value="Chromosome 12"/>
</dbReference>
<evidence type="ECO:0000313" key="2">
    <source>
        <dbReference type="Proteomes" id="UP001164250"/>
    </source>
</evidence>
<protein>
    <submittedName>
        <fullName evidence="1">Uncharacterized protein</fullName>
    </submittedName>
</protein>
<comment type="caution">
    <text evidence="1">The sequence shown here is derived from an EMBL/GenBank/DDBJ whole genome shotgun (WGS) entry which is preliminary data.</text>
</comment>
<keyword evidence="2" id="KW-1185">Reference proteome</keyword>
<reference evidence="2" key="1">
    <citation type="journal article" date="2023" name="G3 (Bethesda)">
        <title>Genome assembly and association tests identify interacting loci associated with vigor, precocity, and sex in interspecific pistachio rootstocks.</title>
        <authorList>
            <person name="Palmer W."/>
            <person name="Jacygrad E."/>
            <person name="Sagayaradj S."/>
            <person name="Cavanaugh K."/>
            <person name="Han R."/>
            <person name="Bertier L."/>
            <person name="Beede B."/>
            <person name="Kafkas S."/>
            <person name="Golino D."/>
            <person name="Preece J."/>
            <person name="Michelmore R."/>
        </authorList>
    </citation>
    <scope>NUCLEOTIDE SEQUENCE [LARGE SCALE GENOMIC DNA]</scope>
</reference>
<dbReference type="EMBL" id="CM047908">
    <property type="protein sequence ID" value="KAJ0082615.1"/>
    <property type="molecule type" value="Genomic_DNA"/>
</dbReference>
<proteinExistence type="predicted"/>
<name>A0ACC1A6N0_9ROSI</name>
<accession>A0ACC1A6N0</accession>
<organism evidence="1 2">
    <name type="scientific">Pistacia atlantica</name>
    <dbReference type="NCBI Taxonomy" id="434234"/>
    <lineage>
        <taxon>Eukaryota</taxon>
        <taxon>Viridiplantae</taxon>
        <taxon>Streptophyta</taxon>
        <taxon>Embryophyta</taxon>
        <taxon>Tracheophyta</taxon>
        <taxon>Spermatophyta</taxon>
        <taxon>Magnoliopsida</taxon>
        <taxon>eudicotyledons</taxon>
        <taxon>Gunneridae</taxon>
        <taxon>Pentapetalae</taxon>
        <taxon>rosids</taxon>
        <taxon>malvids</taxon>
        <taxon>Sapindales</taxon>
        <taxon>Anacardiaceae</taxon>
        <taxon>Pistacia</taxon>
    </lineage>
</organism>
<evidence type="ECO:0000313" key="1">
    <source>
        <dbReference type="EMBL" id="KAJ0082615.1"/>
    </source>
</evidence>